<protein>
    <submittedName>
        <fullName evidence="10">Uncharacterized protein</fullName>
    </submittedName>
</protein>
<evidence type="ECO:0000256" key="2">
    <source>
        <dbReference type="ARBA" id="ARBA00023125"/>
    </source>
</evidence>
<feature type="domain" description="ELK" evidence="7">
    <location>
        <begin position="197"/>
        <end position="218"/>
    </location>
</feature>
<reference evidence="10" key="1">
    <citation type="submission" date="2023-05" db="EMBL/GenBank/DDBJ databases">
        <authorList>
            <person name="Huff M."/>
        </authorList>
    </citation>
    <scope>NUCLEOTIDE SEQUENCE</scope>
</reference>
<dbReference type="EMBL" id="OU503056">
    <property type="protein sequence ID" value="CAI9785153.1"/>
    <property type="molecule type" value="Genomic_DNA"/>
</dbReference>
<dbReference type="InterPro" id="IPR001356">
    <property type="entry name" value="HD"/>
</dbReference>
<accession>A0AAD2ABK6</accession>
<evidence type="ECO:0000256" key="4">
    <source>
        <dbReference type="ARBA" id="ARBA00023242"/>
    </source>
</evidence>
<sequence length="385" mass="43889">MSPENLIIPAEYHNHYYDLISSGDHHQYPISVLTDDIGFRCSLATEVESIHPQTEKGKPEDESGQASSLIKAKIASHPSYPKLLDAYLDCQKVGAPPEITSLLEEIKREYEFCKQDELSVCLGVDPELDDFMETYYQVLVKYRSDLSRPFDEAMSFLKEMEIKLDNLCKDDGILSSDEEFSGVTEVQDAQIKNDDRELKDKLILRYGSHINKLKQEFSKKKKNGKLPKGAKKILLEWWNAHCQWPYPTEDDKIALAESTGLDQKQINNWFINQRKRHWKPSENMQFSVMNNISATSTAAGTQIDTGTTSQQKRCIKARRGHLHHLPAVSEDDGDEEWSPTVGEDGGRRRQKRCIEARRGHLHHLPEVSEDDGDEEWSPTVGEDGG</sequence>
<dbReference type="Gene3D" id="1.10.10.60">
    <property type="entry name" value="Homeodomain-like"/>
    <property type="match status" value="1"/>
</dbReference>
<evidence type="ECO:0000256" key="3">
    <source>
        <dbReference type="ARBA" id="ARBA00023155"/>
    </source>
</evidence>
<keyword evidence="3" id="KW-0371">Homeobox</keyword>
<dbReference type="AlphaFoldDB" id="A0AAD2ABK6"/>
<feature type="region of interest" description="Disordered" evidence="5">
    <location>
        <begin position="324"/>
        <end position="385"/>
    </location>
</feature>
<evidence type="ECO:0000259" key="6">
    <source>
        <dbReference type="SMART" id="SM00389"/>
    </source>
</evidence>
<gene>
    <name evidence="10" type="ORF">FPE_LOCUS32583</name>
</gene>
<evidence type="ECO:0000259" key="9">
    <source>
        <dbReference type="SMART" id="SM01256"/>
    </source>
</evidence>
<feature type="compositionally biased region" description="Basic and acidic residues" evidence="5">
    <location>
        <begin position="344"/>
        <end position="366"/>
    </location>
</feature>
<dbReference type="GO" id="GO:0005634">
    <property type="term" value="C:nucleus"/>
    <property type="evidence" value="ECO:0007669"/>
    <property type="project" value="UniProtKB-SubCell"/>
</dbReference>
<dbReference type="SUPFAM" id="SSF46689">
    <property type="entry name" value="Homeodomain-like"/>
    <property type="match status" value="1"/>
</dbReference>
<keyword evidence="2" id="KW-0238">DNA-binding</keyword>
<dbReference type="Proteomes" id="UP000834106">
    <property type="component" value="Chromosome 21"/>
</dbReference>
<dbReference type="InterPro" id="IPR017970">
    <property type="entry name" value="Homeobox_CS"/>
</dbReference>
<dbReference type="InterPro" id="IPR008422">
    <property type="entry name" value="KN_HD"/>
</dbReference>
<evidence type="ECO:0000259" key="7">
    <source>
        <dbReference type="SMART" id="SM01188"/>
    </source>
</evidence>
<feature type="domain" description="KNOX2" evidence="9">
    <location>
        <begin position="118"/>
        <end position="169"/>
    </location>
</feature>
<dbReference type="SMART" id="SM00389">
    <property type="entry name" value="HOX"/>
    <property type="match status" value="1"/>
</dbReference>
<organism evidence="10 11">
    <name type="scientific">Fraxinus pennsylvanica</name>
    <dbReference type="NCBI Taxonomy" id="56036"/>
    <lineage>
        <taxon>Eukaryota</taxon>
        <taxon>Viridiplantae</taxon>
        <taxon>Streptophyta</taxon>
        <taxon>Embryophyta</taxon>
        <taxon>Tracheophyta</taxon>
        <taxon>Spermatophyta</taxon>
        <taxon>Magnoliopsida</taxon>
        <taxon>eudicotyledons</taxon>
        <taxon>Gunneridae</taxon>
        <taxon>Pentapetalae</taxon>
        <taxon>asterids</taxon>
        <taxon>lamiids</taxon>
        <taxon>Lamiales</taxon>
        <taxon>Oleaceae</taxon>
        <taxon>Oleeae</taxon>
        <taxon>Fraxinus</taxon>
    </lineage>
</organism>
<comment type="subcellular location">
    <subcellularLocation>
        <location evidence="1">Nucleus</location>
    </subcellularLocation>
</comment>
<dbReference type="Pfam" id="PF03791">
    <property type="entry name" value="KNOX2"/>
    <property type="match status" value="1"/>
</dbReference>
<evidence type="ECO:0000256" key="5">
    <source>
        <dbReference type="SAM" id="MobiDB-lite"/>
    </source>
</evidence>
<proteinExistence type="predicted"/>
<feature type="compositionally biased region" description="Acidic residues" evidence="5">
    <location>
        <begin position="367"/>
        <end position="376"/>
    </location>
</feature>
<dbReference type="Pfam" id="PF05920">
    <property type="entry name" value="Homeobox_KN"/>
    <property type="match status" value="1"/>
</dbReference>
<dbReference type="InterPro" id="IPR009057">
    <property type="entry name" value="Homeodomain-like_sf"/>
</dbReference>
<evidence type="ECO:0000259" key="8">
    <source>
        <dbReference type="SMART" id="SM01255"/>
    </source>
</evidence>
<dbReference type="InterPro" id="IPR005539">
    <property type="entry name" value="ELK_dom"/>
</dbReference>
<dbReference type="SMART" id="SM01188">
    <property type="entry name" value="ELK"/>
    <property type="match status" value="1"/>
</dbReference>
<keyword evidence="11" id="KW-1185">Reference proteome</keyword>
<dbReference type="InterPro" id="IPR005541">
    <property type="entry name" value="KNOX2"/>
</dbReference>
<feature type="domain" description="KNOX1" evidence="8">
    <location>
        <begin position="68"/>
        <end position="112"/>
    </location>
</feature>
<dbReference type="InterPro" id="IPR050224">
    <property type="entry name" value="TALE_homeobox"/>
</dbReference>
<name>A0AAD2ABK6_9LAMI</name>
<dbReference type="PANTHER" id="PTHR11850">
    <property type="entry name" value="HOMEOBOX PROTEIN TRANSCRIPTION FACTORS"/>
    <property type="match status" value="1"/>
</dbReference>
<dbReference type="SMART" id="SM01256">
    <property type="entry name" value="KNOX2"/>
    <property type="match status" value="1"/>
</dbReference>
<dbReference type="PROSITE" id="PS00027">
    <property type="entry name" value="HOMEOBOX_1"/>
    <property type="match status" value="1"/>
</dbReference>
<keyword evidence="4" id="KW-0539">Nucleus</keyword>
<feature type="domain" description="Homeobox" evidence="6">
    <location>
        <begin position="219"/>
        <end position="284"/>
    </location>
</feature>
<dbReference type="GO" id="GO:0003677">
    <property type="term" value="F:DNA binding"/>
    <property type="evidence" value="ECO:0007669"/>
    <property type="project" value="UniProtKB-KW"/>
</dbReference>
<dbReference type="SMART" id="SM01255">
    <property type="entry name" value="KNOX1"/>
    <property type="match status" value="1"/>
</dbReference>
<dbReference type="Pfam" id="PF03790">
    <property type="entry name" value="KNOX1"/>
    <property type="match status" value="1"/>
</dbReference>
<dbReference type="InterPro" id="IPR005540">
    <property type="entry name" value="KNOX1"/>
</dbReference>
<evidence type="ECO:0000313" key="11">
    <source>
        <dbReference type="Proteomes" id="UP000834106"/>
    </source>
</evidence>
<evidence type="ECO:0000313" key="10">
    <source>
        <dbReference type="EMBL" id="CAI9785153.1"/>
    </source>
</evidence>
<evidence type="ECO:0000256" key="1">
    <source>
        <dbReference type="ARBA" id="ARBA00004123"/>
    </source>
</evidence>
<dbReference type="CDD" id="cd00086">
    <property type="entry name" value="homeodomain"/>
    <property type="match status" value="1"/>
</dbReference>
<dbReference type="GO" id="GO:0000981">
    <property type="term" value="F:DNA-binding transcription factor activity, RNA polymerase II-specific"/>
    <property type="evidence" value="ECO:0007669"/>
    <property type="project" value="InterPro"/>
</dbReference>